<feature type="compositionally biased region" description="Low complexity" evidence="5">
    <location>
        <begin position="257"/>
        <end position="270"/>
    </location>
</feature>
<organism evidence="8 9">
    <name type="scientific">Shuttleworthella satelles DSM 14600</name>
    <dbReference type="NCBI Taxonomy" id="626523"/>
    <lineage>
        <taxon>Bacteria</taxon>
        <taxon>Bacillati</taxon>
        <taxon>Bacillota</taxon>
        <taxon>Clostridia</taxon>
        <taxon>Lachnospirales</taxon>
        <taxon>Lachnospiraceae</taxon>
        <taxon>Shuttleworthella</taxon>
    </lineage>
</organism>
<comment type="caution">
    <text evidence="8">The sequence shown here is derived from an EMBL/GenBank/DDBJ whole genome shotgun (WGS) entry which is preliminary data.</text>
</comment>
<reference evidence="8" key="1">
    <citation type="submission" date="2009-04" db="EMBL/GenBank/DDBJ databases">
        <authorList>
            <person name="Weinstock G."/>
            <person name="Sodergren E."/>
            <person name="Clifton S."/>
            <person name="Fulton L."/>
            <person name="Fulton B."/>
            <person name="Courtney L."/>
            <person name="Fronick C."/>
            <person name="Harrison M."/>
            <person name="Strong C."/>
            <person name="Farmer C."/>
            <person name="Delahaunty K."/>
            <person name="Markovic C."/>
            <person name="Hall O."/>
            <person name="Minx P."/>
            <person name="Tomlinson C."/>
            <person name="Mitreva M."/>
            <person name="Nelson J."/>
            <person name="Hou S."/>
            <person name="Wollam A."/>
            <person name="Pepin K.H."/>
            <person name="Johnson M."/>
            <person name="Bhonagiri V."/>
            <person name="Nash W.E."/>
            <person name="Warren W."/>
            <person name="Chinwalla A."/>
            <person name="Mardis E.R."/>
            <person name="Wilson R.K."/>
        </authorList>
    </citation>
    <scope>NUCLEOTIDE SEQUENCE [LARGE SCALE GENOMIC DNA]</scope>
    <source>
        <strain evidence="8">DSM 14600</strain>
    </source>
</reference>
<dbReference type="GO" id="GO:0140359">
    <property type="term" value="F:ABC-type transporter activity"/>
    <property type="evidence" value="ECO:0007669"/>
    <property type="project" value="InterPro"/>
</dbReference>
<dbReference type="Proteomes" id="UP000003494">
    <property type="component" value="Unassembled WGS sequence"/>
</dbReference>
<dbReference type="PANTHER" id="PTHR43077">
    <property type="entry name" value="TRANSPORT PERMEASE YVFS-RELATED"/>
    <property type="match status" value="1"/>
</dbReference>
<feature type="transmembrane region" description="Helical" evidence="6">
    <location>
        <begin position="15"/>
        <end position="38"/>
    </location>
</feature>
<evidence type="ECO:0000256" key="3">
    <source>
        <dbReference type="ARBA" id="ARBA00022989"/>
    </source>
</evidence>
<dbReference type="InterPro" id="IPR017500">
    <property type="entry name" value="Phage_infect_YhgE_N"/>
</dbReference>
<dbReference type="AlphaFoldDB" id="C4G905"/>
<protein>
    <submittedName>
        <fullName evidence="8">Septum site-determining protein MinC</fullName>
    </submittedName>
</protein>
<evidence type="ECO:0000313" key="9">
    <source>
        <dbReference type="Proteomes" id="UP000003494"/>
    </source>
</evidence>
<keyword evidence="9" id="KW-1185">Reference proteome</keyword>
<evidence type="ECO:0000256" key="4">
    <source>
        <dbReference type="ARBA" id="ARBA00023136"/>
    </source>
</evidence>
<evidence type="ECO:0000256" key="5">
    <source>
        <dbReference type="SAM" id="MobiDB-lite"/>
    </source>
</evidence>
<dbReference type="Gene3D" id="3.40.1710.10">
    <property type="entry name" value="abc type-2 transporter like domain"/>
    <property type="match status" value="1"/>
</dbReference>
<dbReference type="GO" id="GO:0016020">
    <property type="term" value="C:membrane"/>
    <property type="evidence" value="ECO:0007669"/>
    <property type="project" value="UniProtKB-SubCell"/>
</dbReference>
<dbReference type="Pfam" id="PF12698">
    <property type="entry name" value="ABC2_membrane_3"/>
    <property type="match status" value="1"/>
</dbReference>
<name>C4G905_9FIRM</name>
<evidence type="ECO:0000256" key="2">
    <source>
        <dbReference type="ARBA" id="ARBA00022692"/>
    </source>
</evidence>
<evidence type="ECO:0000256" key="6">
    <source>
        <dbReference type="SAM" id="Phobius"/>
    </source>
</evidence>
<dbReference type="InterPro" id="IPR051328">
    <property type="entry name" value="T7SS_ABC-Transporter"/>
</dbReference>
<feature type="transmembrane region" description="Helical" evidence="6">
    <location>
        <begin position="584"/>
        <end position="604"/>
    </location>
</feature>
<dbReference type="EMBL" id="ACIP02000001">
    <property type="protein sequence ID" value="EEP29102.1"/>
    <property type="molecule type" value="Genomic_DNA"/>
</dbReference>
<keyword evidence="4 6" id="KW-0472">Membrane</keyword>
<feature type="domain" description="ABC-2 type transporter transmembrane" evidence="7">
    <location>
        <begin position="488"/>
        <end position="679"/>
    </location>
</feature>
<evidence type="ECO:0000256" key="1">
    <source>
        <dbReference type="ARBA" id="ARBA00004141"/>
    </source>
</evidence>
<feature type="transmembrane region" description="Helical" evidence="6">
    <location>
        <begin position="672"/>
        <end position="694"/>
    </location>
</feature>
<feature type="transmembrane region" description="Helical" evidence="6">
    <location>
        <begin position="611"/>
        <end position="633"/>
    </location>
</feature>
<evidence type="ECO:0000259" key="7">
    <source>
        <dbReference type="Pfam" id="PF12698"/>
    </source>
</evidence>
<feature type="region of interest" description="Disordered" evidence="5">
    <location>
        <begin position="238"/>
        <end position="272"/>
    </location>
</feature>
<dbReference type="NCBIfam" id="TIGR03061">
    <property type="entry name" value="pip_yhgE_Nterm"/>
    <property type="match status" value="1"/>
</dbReference>
<dbReference type="InterPro" id="IPR017501">
    <property type="entry name" value="Phage_infect_YhgE_C"/>
</dbReference>
<dbReference type="eggNOG" id="COG1511">
    <property type="taxonomic scope" value="Bacteria"/>
</dbReference>
<feature type="transmembrane region" description="Helical" evidence="6">
    <location>
        <begin position="512"/>
        <end position="533"/>
    </location>
</feature>
<evidence type="ECO:0000313" key="8">
    <source>
        <dbReference type="EMBL" id="EEP29102.1"/>
    </source>
</evidence>
<proteinExistence type="predicted"/>
<comment type="subcellular location">
    <subcellularLocation>
        <location evidence="1">Membrane</location>
        <topology evidence="1">Multi-pass membrane protein</topology>
    </subcellularLocation>
</comment>
<dbReference type="InterPro" id="IPR013525">
    <property type="entry name" value="ABC2_TM"/>
</dbReference>
<dbReference type="HOGENOM" id="CLU_004534_2_0_9"/>
<dbReference type="RefSeq" id="WP_006905490.1">
    <property type="nucleotide sequence ID" value="NZ_GG665866.1"/>
</dbReference>
<keyword evidence="3 6" id="KW-1133">Transmembrane helix</keyword>
<feature type="compositionally biased region" description="Basic and acidic residues" evidence="5">
    <location>
        <begin position="238"/>
        <end position="256"/>
    </location>
</feature>
<dbReference type="PANTHER" id="PTHR43077:SF10">
    <property type="entry name" value="TRANSPORT PERMEASE PROTEIN"/>
    <property type="match status" value="1"/>
</dbReference>
<dbReference type="STRING" id="626523.GCWU000342_00455"/>
<dbReference type="NCBIfam" id="TIGR03062">
    <property type="entry name" value="pip_yhgE_Cterm"/>
    <property type="match status" value="1"/>
</dbReference>
<feature type="transmembrane region" description="Helical" evidence="6">
    <location>
        <begin position="554"/>
        <end position="578"/>
    </location>
</feature>
<sequence>MRNVFKVFRRDAKRIWTNVVALVVIMGLAVIPSLYAWFNILSNWDPYGSASTRNLKVAVATEDQGADLDGARLNIGDIVIDKLKSNQSIGWVFVDKAETAREGVTSGQYYAALVIDRDFSTNMLSFIGGQLNHPQIYYYENEKKNAIAPKITGKVKTTVQEEVNKAFVSSLAQGLLSAGKYISNTDGKTPLTDAALEHLKQMDSDMTTSIGVINAYISLADSADQVKKASEALSKELQRISGDSRSKLRAAKERAESQQSQSSGSSQAGQKTADYIESQLAGVSDYLETLQNQLADGQELAEPKINQLETLLDGLHSQINGALSAVHLPARLQARLDTFNQRYQTLRDRLEGMKAAARSGQSTLTLSKQAADDCGQLLSSSREILEDYQSQVKPKISASMDSIRNSMAEAGRLLSDAGVNIDAVNKILASYPDLSGAAKGDLITARDHLSQMQGKLRDLINQVSELRSSDQYSMLIKLIESDPDLVADFISSPVGLKSESAYPIANNGSAMAAFYVILAIWVGALIQVAILRPRQKHPGEIPGVKPRHEFWGRYLIFFLLGQVQTLIIVLGTLFYVRIQAQSRLLFWLAAAVASLVFTLLLYALTYAFGAVGEAVGVVIMVVQVAGSGGTFPIEVLPRIYKILYPFMPFRYGINALRECVGGFYSNAYAIDLLHLLGFVPPALVIGLGISRIIGGLTHKIEASKAGSDLWA</sequence>
<keyword evidence="2 6" id="KW-0812">Transmembrane</keyword>
<gene>
    <name evidence="8" type="ORF">GCWU000342_00455</name>
</gene>
<accession>C4G905</accession>